<reference evidence="1 2" key="1">
    <citation type="journal article" date="2010" name="Science">
        <title>Genomic comparison of the ants Camponotus floridanus and Harpegnathos saltator.</title>
        <authorList>
            <person name="Bonasio R."/>
            <person name="Zhang G."/>
            <person name="Ye C."/>
            <person name="Mutti N.S."/>
            <person name="Fang X."/>
            <person name="Qin N."/>
            <person name="Donahue G."/>
            <person name="Yang P."/>
            <person name="Li Q."/>
            <person name="Li C."/>
            <person name="Zhang P."/>
            <person name="Huang Z."/>
            <person name="Berger S.L."/>
            <person name="Reinberg D."/>
            <person name="Wang J."/>
            <person name="Liebig J."/>
        </authorList>
    </citation>
    <scope>NUCLEOTIDE SEQUENCE [LARGE SCALE GENOMIC DNA]</scope>
    <source>
        <strain evidence="2">C129</strain>
    </source>
</reference>
<keyword evidence="2" id="KW-1185">Reference proteome</keyword>
<dbReference type="AlphaFoldDB" id="E2B0M5"/>
<accession>E2B0M5</accession>
<organism evidence="2">
    <name type="scientific">Camponotus floridanus</name>
    <name type="common">Florida carpenter ant</name>
    <dbReference type="NCBI Taxonomy" id="104421"/>
    <lineage>
        <taxon>Eukaryota</taxon>
        <taxon>Metazoa</taxon>
        <taxon>Ecdysozoa</taxon>
        <taxon>Arthropoda</taxon>
        <taxon>Hexapoda</taxon>
        <taxon>Insecta</taxon>
        <taxon>Pterygota</taxon>
        <taxon>Neoptera</taxon>
        <taxon>Endopterygota</taxon>
        <taxon>Hymenoptera</taxon>
        <taxon>Apocrita</taxon>
        <taxon>Aculeata</taxon>
        <taxon>Formicoidea</taxon>
        <taxon>Formicidae</taxon>
        <taxon>Formicinae</taxon>
        <taxon>Camponotus</taxon>
    </lineage>
</organism>
<dbReference type="PANTHER" id="PTHR21301">
    <property type="entry name" value="REVERSE TRANSCRIPTASE"/>
    <property type="match status" value="1"/>
</dbReference>
<proteinExistence type="predicted"/>
<evidence type="ECO:0000313" key="2">
    <source>
        <dbReference type="Proteomes" id="UP000000311"/>
    </source>
</evidence>
<dbReference type="OrthoDB" id="7551601at2759"/>
<dbReference type="Proteomes" id="UP000000311">
    <property type="component" value="Unassembled WGS sequence"/>
</dbReference>
<name>E2B0M5_CAMFO</name>
<feature type="non-terminal residue" evidence="1">
    <location>
        <position position="122"/>
    </location>
</feature>
<protein>
    <submittedName>
        <fullName evidence="1">Uncharacterized protein</fullName>
    </submittedName>
</protein>
<sequence length="122" mass="14038">RDDYLSNMLTLLADKNTYRVVKKSPINKLISSLHDLLARWRAQDYISITKYKSLNCTDGVLPRAYGLPKIHKKNNPLRIIVSSKNTPLYGLAKFLHDIIYKSIPRPDSQIINSTQVVERIDD</sequence>
<gene>
    <name evidence="1" type="ORF">EAG_12834</name>
</gene>
<dbReference type="InParanoid" id="E2B0M5"/>
<dbReference type="PANTHER" id="PTHR21301:SF10">
    <property type="entry name" value="REVERSE TRANSCRIPTASE DOMAIN-CONTAINING PROTEIN"/>
    <property type="match status" value="1"/>
</dbReference>
<feature type="non-terminal residue" evidence="1">
    <location>
        <position position="1"/>
    </location>
</feature>
<evidence type="ECO:0000313" key="1">
    <source>
        <dbReference type="EMBL" id="EFN60764.1"/>
    </source>
</evidence>
<dbReference type="EMBL" id="GL444640">
    <property type="protein sequence ID" value="EFN60764.1"/>
    <property type="molecule type" value="Genomic_DNA"/>
</dbReference>